<dbReference type="STRING" id="30419.A0A091W1W7"/>
<feature type="non-terminal residue" evidence="11">
    <location>
        <position position="1"/>
    </location>
</feature>
<keyword evidence="6" id="KW-0072">Autophagy</keyword>
<accession>A0A091W1W7</accession>
<proteinExistence type="predicted"/>
<evidence type="ECO:0000256" key="3">
    <source>
        <dbReference type="ARBA" id="ARBA00022490"/>
    </source>
</evidence>
<organism evidence="11 12">
    <name type="scientific">Opisthocomus hoazin</name>
    <name type="common">Hoatzin</name>
    <name type="synonym">Phasianus hoazin</name>
    <dbReference type="NCBI Taxonomy" id="30419"/>
    <lineage>
        <taxon>Eukaryota</taxon>
        <taxon>Metazoa</taxon>
        <taxon>Chordata</taxon>
        <taxon>Craniata</taxon>
        <taxon>Vertebrata</taxon>
        <taxon>Euteleostomi</taxon>
        <taxon>Archelosauria</taxon>
        <taxon>Archosauria</taxon>
        <taxon>Dinosauria</taxon>
        <taxon>Saurischia</taxon>
        <taxon>Theropoda</taxon>
        <taxon>Coelurosauria</taxon>
        <taxon>Aves</taxon>
        <taxon>Neognathae</taxon>
        <taxon>Neoaves</taxon>
        <taxon>Opisthocomiformes</taxon>
        <taxon>Opisthocomidae</taxon>
        <taxon>Opisthocomus</taxon>
    </lineage>
</organism>
<comment type="function">
    <text evidence="8">Beta-galactoside-binding lectin that acts as a sensor of membrane damage caused by infection and restricts the proliferation of infecting pathogens by targeting them for autophagy. Detects membrane rupture by binding beta-galactoside ligands located on the lumenal side of the endosome membrane; these ligands becoming exposed to the cytoplasm following rupture. Restricts infection by initiating autophagy via interaction with CALCOCO2/NDP52. Required to restrict infection of bacterial invasion such as S.typhimurium. Also required to restrict infection of Picornaviridae viruses. Has a marked preference for 3'-O-sialylated and 3'-O-sulfated glycans.</text>
</comment>
<feature type="domain" description="Galectin" evidence="10">
    <location>
        <begin position="167"/>
        <end position="297"/>
    </location>
</feature>
<dbReference type="EMBL" id="KK734554">
    <property type="protein sequence ID" value="KFR09677.1"/>
    <property type="molecule type" value="Genomic_DNA"/>
</dbReference>
<evidence type="ECO:0000256" key="7">
    <source>
        <dbReference type="ARBA" id="ARBA00023329"/>
    </source>
</evidence>
<dbReference type="FunFam" id="2.60.120.200:FF:000073">
    <property type="entry name" value="Galectin"/>
    <property type="match status" value="1"/>
</dbReference>
<dbReference type="SMART" id="SM00908">
    <property type="entry name" value="Gal-bind_lectin"/>
    <property type="match status" value="2"/>
</dbReference>
<evidence type="ECO:0000313" key="11">
    <source>
        <dbReference type="EMBL" id="KFR09677.1"/>
    </source>
</evidence>
<keyword evidence="5" id="KW-0677">Repeat</keyword>
<dbReference type="InterPro" id="IPR001079">
    <property type="entry name" value="Galectin_CRD"/>
</dbReference>
<dbReference type="Pfam" id="PF00337">
    <property type="entry name" value="Gal-bind_lectin"/>
    <property type="match status" value="2"/>
</dbReference>
<gene>
    <name evidence="11" type="ORF">N306_02736</name>
</gene>
<dbReference type="PROSITE" id="PS51304">
    <property type="entry name" value="GALECTIN"/>
    <property type="match status" value="2"/>
</dbReference>
<dbReference type="SMART" id="SM00276">
    <property type="entry name" value="GLECT"/>
    <property type="match status" value="2"/>
</dbReference>
<dbReference type="InterPro" id="IPR013320">
    <property type="entry name" value="ConA-like_dom_sf"/>
</dbReference>
<dbReference type="SUPFAM" id="SSF49899">
    <property type="entry name" value="Concanavalin A-like lectins/glucanases"/>
    <property type="match status" value="2"/>
</dbReference>
<dbReference type="CDD" id="cd00070">
    <property type="entry name" value="GLECT"/>
    <property type="match status" value="2"/>
</dbReference>
<name>A0A091W1W7_OPIHO</name>
<evidence type="ECO:0000256" key="9">
    <source>
        <dbReference type="RuleBase" id="RU102079"/>
    </source>
</evidence>
<dbReference type="FunFam" id="2.60.120.200:FF:000054">
    <property type="entry name" value="Galectin"/>
    <property type="match status" value="1"/>
</dbReference>
<reference evidence="11 12" key="1">
    <citation type="submission" date="2014-04" db="EMBL/GenBank/DDBJ databases">
        <title>Genome evolution of avian class.</title>
        <authorList>
            <person name="Zhang G."/>
            <person name="Li C."/>
        </authorList>
    </citation>
    <scope>NUCLEOTIDE SEQUENCE [LARGE SCALE GENOMIC DNA]</scope>
    <source>
        <strain evidence="11">BGI_N306</strain>
    </source>
</reference>
<dbReference type="GO" id="GO:0005829">
    <property type="term" value="C:cytosol"/>
    <property type="evidence" value="ECO:0007669"/>
    <property type="project" value="UniProtKB-SubCell"/>
</dbReference>
<dbReference type="Proteomes" id="UP000053605">
    <property type="component" value="Unassembled WGS sequence"/>
</dbReference>
<keyword evidence="12" id="KW-1185">Reference proteome</keyword>
<keyword evidence="7" id="KW-0968">Cytoplasmic vesicle</keyword>
<dbReference type="PANTHER" id="PTHR11346:SF22">
    <property type="entry name" value="GALECTIN-8"/>
    <property type="match status" value="1"/>
</dbReference>
<evidence type="ECO:0000256" key="1">
    <source>
        <dbReference type="ARBA" id="ARBA00004514"/>
    </source>
</evidence>
<dbReference type="GO" id="GO:0006914">
    <property type="term" value="P:autophagy"/>
    <property type="evidence" value="ECO:0007669"/>
    <property type="project" value="UniProtKB-KW"/>
</dbReference>
<evidence type="ECO:0000256" key="4">
    <source>
        <dbReference type="ARBA" id="ARBA00022734"/>
    </source>
</evidence>
<evidence type="ECO:0000256" key="8">
    <source>
        <dbReference type="ARBA" id="ARBA00055216"/>
    </source>
</evidence>
<evidence type="ECO:0000259" key="10">
    <source>
        <dbReference type="PROSITE" id="PS51304"/>
    </source>
</evidence>
<evidence type="ECO:0000256" key="6">
    <source>
        <dbReference type="ARBA" id="ARBA00023006"/>
    </source>
</evidence>
<dbReference type="InterPro" id="IPR044156">
    <property type="entry name" value="Galectin-like"/>
</dbReference>
<sequence>IIPYVGTIHGGLVPGKQIVIRGTVPDDADRFQVDLQCGSSTQPRADVAFHLNPRFKKHGCVVCNTLEREKWGWEEITYHMPFQKGKPFEIVIMILKDKFQVSVNKRHLLLYNHRISLERIDTLGIYGQVHIETIDFVSNVIKLSLYIEKNKLQSKFLLVVYFQGVPYVGKLDAALRPGCTVAIKGEVNKNPKSFAINLKSSDSKDIALHLNPRMKNKVFVRNSYLHDSWGEEEKEVDDFPFSPGMYFELIIFCDAHQFKVAVNGVHTLEYKHRFKQLEKINIVEITGDVQLLDVRSW</sequence>
<dbReference type="GO" id="GO:0030246">
    <property type="term" value="F:carbohydrate binding"/>
    <property type="evidence" value="ECO:0007669"/>
    <property type="project" value="UniProtKB-UniRule"/>
</dbReference>
<feature type="domain" description="Galectin" evidence="10">
    <location>
        <begin position="4"/>
        <end position="137"/>
    </location>
</feature>
<dbReference type="GO" id="GO:0031410">
    <property type="term" value="C:cytoplasmic vesicle"/>
    <property type="evidence" value="ECO:0007669"/>
    <property type="project" value="UniProtKB-SubCell"/>
</dbReference>
<evidence type="ECO:0000313" key="12">
    <source>
        <dbReference type="Proteomes" id="UP000053605"/>
    </source>
</evidence>
<feature type="non-terminal residue" evidence="11">
    <location>
        <position position="297"/>
    </location>
</feature>
<keyword evidence="3" id="KW-0963">Cytoplasm</keyword>
<dbReference type="PhylomeDB" id="A0A091W1W7"/>
<evidence type="ECO:0000256" key="5">
    <source>
        <dbReference type="ARBA" id="ARBA00022737"/>
    </source>
</evidence>
<comment type="subcellular location">
    <subcellularLocation>
        <location evidence="1">Cytoplasm</location>
        <location evidence="1">Cytosol</location>
    </subcellularLocation>
    <subcellularLocation>
        <location evidence="2">Cytoplasmic vesicle</location>
    </subcellularLocation>
</comment>
<dbReference type="Gene3D" id="2.60.120.200">
    <property type="match status" value="2"/>
</dbReference>
<keyword evidence="4 9" id="KW-0430">Lectin</keyword>
<dbReference type="AlphaFoldDB" id="A0A091W1W7"/>
<protein>
    <recommendedName>
        <fullName evidence="9">Galectin</fullName>
    </recommendedName>
</protein>
<dbReference type="PANTHER" id="PTHR11346">
    <property type="entry name" value="GALECTIN"/>
    <property type="match status" value="1"/>
</dbReference>
<evidence type="ECO:0000256" key="2">
    <source>
        <dbReference type="ARBA" id="ARBA00004541"/>
    </source>
</evidence>